<dbReference type="Gene3D" id="1.10.10.10">
    <property type="entry name" value="Winged helix-like DNA-binding domain superfamily/Winged helix DNA-binding domain"/>
    <property type="match status" value="1"/>
</dbReference>
<dbReference type="EMBL" id="JBHUEK010000029">
    <property type="protein sequence ID" value="MFD1780880.1"/>
    <property type="molecule type" value="Genomic_DNA"/>
</dbReference>
<keyword evidence="3" id="KW-1185">Reference proteome</keyword>
<protein>
    <submittedName>
        <fullName evidence="2">LexA family protein</fullName>
    </submittedName>
</protein>
<comment type="caution">
    <text evidence="2">The sequence shown here is derived from an EMBL/GenBank/DDBJ whole genome shotgun (WGS) entry which is preliminary data.</text>
</comment>
<evidence type="ECO:0000313" key="2">
    <source>
        <dbReference type="EMBL" id="MFD1780880.1"/>
    </source>
</evidence>
<dbReference type="InterPro" id="IPR006199">
    <property type="entry name" value="LexA_DNA-bd_dom"/>
</dbReference>
<name>A0ABW4MV85_9BACI</name>
<reference evidence="3" key="1">
    <citation type="journal article" date="2019" name="Int. J. Syst. Evol. Microbiol.">
        <title>The Global Catalogue of Microorganisms (GCM) 10K type strain sequencing project: providing services to taxonomists for standard genome sequencing and annotation.</title>
        <authorList>
            <consortium name="The Broad Institute Genomics Platform"/>
            <consortium name="The Broad Institute Genome Sequencing Center for Infectious Disease"/>
            <person name="Wu L."/>
            <person name="Ma J."/>
        </authorList>
    </citation>
    <scope>NUCLEOTIDE SEQUENCE [LARGE SCALE GENOMIC DNA]</scope>
    <source>
        <strain evidence="3">CCUG 15531</strain>
    </source>
</reference>
<dbReference type="Proteomes" id="UP001597227">
    <property type="component" value="Unassembled WGS sequence"/>
</dbReference>
<dbReference type="SUPFAM" id="SSF46785">
    <property type="entry name" value="Winged helix' DNA-binding domain"/>
    <property type="match status" value="1"/>
</dbReference>
<proteinExistence type="predicted"/>
<sequence>MQIRTLQMRMEDTEQELLEQIEKYMKKFHKAPTIRELSRLCTSVSSTSTIKAYLDRLKEKGVLHYEPRTPRSITLKKELPQAK</sequence>
<feature type="domain" description="LexA repressor DNA-binding" evidence="1">
    <location>
        <begin position="14"/>
        <end position="71"/>
    </location>
</feature>
<dbReference type="InterPro" id="IPR036390">
    <property type="entry name" value="WH_DNA-bd_sf"/>
</dbReference>
<gene>
    <name evidence="2" type="ORF">ACFSFW_19700</name>
</gene>
<evidence type="ECO:0000259" key="1">
    <source>
        <dbReference type="Pfam" id="PF01726"/>
    </source>
</evidence>
<evidence type="ECO:0000313" key="3">
    <source>
        <dbReference type="Proteomes" id="UP001597227"/>
    </source>
</evidence>
<dbReference type="InterPro" id="IPR036388">
    <property type="entry name" value="WH-like_DNA-bd_sf"/>
</dbReference>
<dbReference type="RefSeq" id="WP_388040700.1">
    <property type="nucleotide sequence ID" value="NZ_JBHUEK010000029.1"/>
</dbReference>
<organism evidence="2 3">
    <name type="scientific">Fredinandcohnia salidurans</name>
    <dbReference type="NCBI Taxonomy" id="2595041"/>
    <lineage>
        <taxon>Bacteria</taxon>
        <taxon>Bacillati</taxon>
        <taxon>Bacillota</taxon>
        <taxon>Bacilli</taxon>
        <taxon>Bacillales</taxon>
        <taxon>Bacillaceae</taxon>
        <taxon>Fredinandcohnia</taxon>
    </lineage>
</organism>
<accession>A0ABW4MV85</accession>
<dbReference type="Pfam" id="PF01726">
    <property type="entry name" value="LexA_DNA_bind"/>
    <property type="match status" value="1"/>
</dbReference>